<dbReference type="RefSeq" id="WP_042928379.1">
    <property type="nucleotide sequence ID" value="NZ_ABVZTX020000011.1"/>
</dbReference>
<evidence type="ECO:0000313" key="1">
    <source>
        <dbReference type="EMBL" id="PLM68317.1"/>
    </source>
</evidence>
<comment type="caution">
    <text evidence="1">The sequence shown here is derived from an EMBL/GenBank/DDBJ whole genome shotgun (WGS) entry which is preliminary data.</text>
</comment>
<sequence length="235" mass="25390">MLNLKPYRVIMSSLTPVVISGIAPSLDGILYEALSQVIPSNEPDTVLARLKEILLFNDELGVFHASSLRFGITPEQGIGAASSVRCDYLGDEKLSSAMFSPRSRGGKFTRVITTGGPTKKRMTTRPAYSAPYLTFDFVGDDESVEILLNHAHVGVGYDYFSAANGEFNNVMIIPLDCDTSISFEGMATRPVPVNKGLDGIRGVSPLVPPYFIGDKTSVVYPAPVRTQLISALLRG</sequence>
<gene>
    <name evidence="1" type="ORF">CWM85_03580</name>
</gene>
<dbReference type="AlphaFoldDB" id="A0A2J4ZZ70"/>
<evidence type="ECO:0000313" key="2">
    <source>
        <dbReference type="Proteomes" id="UP000234661"/>
    </source>
</evidence>
<organism evidence="1 2">
    <name type="scientific">Klebsiella michiganensis</name>
    <dbReference type="NCBI Taxonomy" id="1134687"/>
    <lineage>
        <taxon>Bacteria</taxon>
        <taxon>Pseudomonadati</taxon>
        <taxon>Pseudomonadota</taxon>
        <taxon>Gammaproteobacteria</taxon>
        <taxon>Enterobacterales</taxon>
        <taxon>Enterobacteriaceae</taxon>
        <taxon>Klebsiella/Raoultella group</taxon>
        <taxon>Klebsiella</taxon>
    </lineage>
</organism>
<protein>
    <submittedName>
        <fullName evidence="1">Uncharacterized protein</fullName>
    </submittedName>
</protein>
<accession>A0A2J4ZZ70</accession>
<proteinExistence type="predicted"/>
<reference evidence="1 2" key="1">
    <citation type="submission" date="2017-11" db="EMBL/GenBank/DDBJ databases">
        <authorList>
            <person name="Han C.G."/>
        </authorList>
    </citation>
    <scope>NUCLEOTIDE SEQUENCE [LARGE SCALE GENOMIC DNA]</scope>
    <source>
        <strain evidence="1 2">A2</strain>
    </source>
</reference>
<dbReference type="Proteomes" id="UP000234661">
    <property type="component" value="Unassembled WGS sequence"/>
</dbReference>
<reference evidence="1 2" key="2">
    <citation type="submission" date="2018-01" db="EMBL/GenBank/DDBJ databases">
        <title>Genomic study of Klebsiella pneumoniae.</title>
        <authorList>
            <person name="Yang Y."/>
            <person name="Bicalho R."/>
        </authorList>
    </citation>
    <scope>NUCLEOTIDE SEQUENCE [LARGE SCALE GENOMIC DNA]</scope>
    <source>
        <strain evidence="1 2">A2</strain>
    </source>
</reference>
<dbReference type="EMBL" id="PIET01000038">
    <property type="protein sequence ID" value="PLM68317.1"/>
    <property type="molecule type" value="Genomic_DNA"/>
</dbReference>
<name>A0A2J4ZZ70_9ENTR</name>